<comment type="similarity">
    <text evidence="1 2">Belongs to the UPF0102 family.</text>
</comment>
<reference evidence="3 4" key="1">
    <citation type="journal article" date="2015" name="Nature">
        <title>rRNA introns, odd ribosomes, and small enigmatic genomes across a large radiation of phyla.</title>
        <authorList>
            <person name="Brown C.T."/>
            <person name="Hug L.A."/>
            <person name="Thomas B.C."/>
            <person name="Sharon I."/>
            <person name="Castelle C.J."/>
            <person name="Singh A."/>
            <person name="Wilkins M.J."/>
            <person name="Williams K.H."/>
            <person name="Banfield J.F."/>
        </authorList>
    </citation>
    <scope>NUCLEOTIDE SEQUENCE [LARGE SCALE GENOMIC DNA]</scope>
</reference>
<dbReference type="GO" id="GO:0003676">
    <property type="term" value="F:nucleic acid binding"/>
    <property type="evidence" value="ECO:0007669"/>
    <property type="project" value="InterPro"/>
</dbReference>
<evidence type="ECO:0000256" key="1">
    <source>
        <dbReference type="ARBA" id="ARBA00006738"/>
    </source>
</evidence>
<evidence type="ECO:0000256" key="2">
    <source>
        <dbReference type="HAMAP-Rule" id="MF_00048"/>
    </source>
</evidence>
<evidence type="ECO:0000313" key="3">
    <source>
        <dbReference type="EMBL" id="KKW25073.1"/>
    </source>
</evidence>
<comment type="caution">
    <text evidence="3">The sequence shown here is derived from an EMBL/GenBank/DDBJ whole genome shotgun (WGS) entry which is preliminary data.</text>
</comment>
<gene>
    <name evidence="3" type="ORF">UY67_C0001G0075</name>
</gene>
<evidence type="ECO:0000313" key="4">
    <source>
        <dbReference type="Proteomes" id="UP000034273"/>
    </source>
</evidence>
<dbReference type="InterPro" id="IPR011335">
    <property type="entry name" value="Restrct_endonuc-II-like"/>
</dbReference>
<dbReference type="PANTHER" id="PTHR34039">
    <property type="entry name" value="UPF0102 PROTEIN YRAN"/>
    <property type="match status" value="1"/>
</dbReference>
<dbReference type="EMBL" id="LCQW01000001">
    <property type="protein sequence ID" value="KKW25073.1"/>
    <property type="molecule type" value="Genomic_DNA"/>
</dbReference>
<dbReference type="Gene3D" id="3.40.1350.10">
    <property type="match status" value="1"/>
</dbReference>
<dbReference type="CDD" id="cd20736">
    <property type="entry name" value="PoNe_Nuclease"/>
    <property type="match status" value="1"/>
</dbReference>
<dbReference type="Pfam" id="PF02021">
    <property type="entry name" value="UPF0102"/>
    <property type="match status" value="1"/>
</dbReference>
<sequence>MLPVINDHQRKEIGRIGEEIASKFLERKGFVIIERNFRKPWGEIDIIAEKDRIVRFVEVKTVSRESSSDFSREMDYRPEEMVTNSKLRKLARTAALYMEQKKDKKEYQIDVVGVILDKIRRTARCRLFEQAMEGNL</sequence>
<name>A0A0G1X1U4_9BACT</name>
<proteinExistence type="inferred from homology"/>
<dbReference type="PANTHER" id="PTHR34039:SF1">
    <property type="entry name" value="UPF0102 PROTEIN YRAN"/>
    <property type="match status" value="1"/>
</dbReference>
<dbReference type="InterPro" id="IPR003509">
    <property type="entry name" value="UPF0102_YraN-like"/>
</dbReference>
<dbReference type="HAMAP" id="MF_00048">
    <property type="entry name" value="UPF0102"/>
    <property type="match status" value="1"/>
</dbReference>
<dbReference type="Proteomes" id="UP000034273">
    <property type="component" value="Unassembled WGS sequence"/>
</dbReference>
<accession>A0A0G1X1U4</accession>
<organism evidence="3 4">
    <name type="scientific">Candidatus Kaiserbacteria bacterium GW2011_GWA2_52_12</name>
    <dbReference type="NCBI Taxonomy" id="1618671"/>
    <lineage>
        <taxon>Bacteria</taxon>
        <taxon>Candidatus Kaiseribacteriota</taxon>
    </lineage>
</organism>
<protein>
    <recommendedName>
        <fullName evidence="2">UPF0102 protein UY67_C0001G0075</fullName>
    </recommendedName>
</protein>
<dbReference type="AlphaFoldDB" id="A0A0G1X1U4"/>
<dbReference type="InterPro" id="IPR011856">
    <property type="entry name" value="tRNA_endonuc-like_dom_sf"/>
</dbReference>
<dbReference type="SUPFAM" id="SSF52980">
    <property type="entry name" value="Restriction endonuclease-like"/>
    <property type="match status" value="1"/>
</dbReference>